<dbReference type="RefSeq" id="WP_100349675.1">
    <property type="nucleotide sequence ID" value="NZ_PGTZ01000007.1"/>
</dbReference>
<organism evidence="1 2">
    <name type="scientific">Luteimicrobium subarcticum</name>
    <dbReference type="NCBI Taxonomy" id="620910"/>
    <lineage>
        <taxon>Bacteria</taxon>
        <taxon>Bacillati</taxon>
        <taxon>Actinomycetota</taxon>
        <taxon>Actinomycetes</taxon>
        <taxon>Micrococcales</taxon>
        <taxon>Luteimicrobium</taxon>
    </lineage>
</organism>
<protein>
    <submittedName>
        <fullName evidence="1">Uncharacterized protein</fullName>
    </submittedName>
</protein>
<proteinExistence type="predicted"/>
<evidence type="ECO:0000313" key="1">
    <source>
        <dbReference type="EMBL" id="PJI94088.1"/>
    </source>
</evidence>
<comment type="caution">
    <text evidence="1">The sequence shown here is derived from an EMBL/GenBank/DDBJ whole genome shotgun (WGS) entry which is preliminary data.</text>
</comment>
<dbReference type="Proteomes" id="UP000231586">
    <property type="component" value="Unassembled WGS sequence"/>
</dbReference>
<dbReference type="EMBL" id="PGTZ01000007">
    <property type="protein sequence ID" value="PJI94088.1"/>
    <property type="molecule type" value="Genomic_DNA"/>
</dbReference>
<dbReference type="OrthoDB" id="9814270at2"/>
<reference evidence="1 2" key="1">
    <citation type="submission" date="2017-11" db="EMBL/GenBank/DDBJ databases">
        <title>Genomic Encyclopedia of Archaeal and Bacterial Type Strains, Phase II (KMG-II): From Individual Species to Whole Genera.</title>
        <authorList>
            <person name="Goeker M."/>
        </authorList>
    </citation>
    <scope>NUCLEOTIDE SEQUENCE [LARGE SCALE GENOMIC DNA]</scope>
    <source>
        <strain evidence="1 2">DSM 22413</strain>
    </source>
</reference>
<evidence type="ECO:0000313" key="2">
    <source>
        <dbReference type="Proteomes" id="UP000231586"/>
    </source>
</evidence>
<gene>
    <name evidence="1" type="ORF">CLV34_1574</name>
</gene>
<dbReference type="AlphaFoldDB" id="A0A2M8WT64"/>
<sequence length="123" mass="13445">MNAAEIDILWLGYEDVSGLWEVTWGDDDGTEPSRTARRGDLFVTLLSDGLIDVTTGPPSADFDAAHHLAPDEVRELLRDPRSWRGPQLDDDGQHVLLFRTTEAGLAAYRAATGWRAGGAEPRG</sequence>
<accession>A0A2M8WT64</accession>
<keyword evidence="2" id="KW-1185">Reference proteome</keyword>
<name>A0A2M8WT64_9MICO</name>